<dbReference type="EMBL" id="GBXM01062139">
    <property type="protein sequence ID" value="JAH46438.1"/>
    <property type="molecule type" value="Transcribed_RNA"/>
</dbReference>
<dbReference type="AlphaFoldDB" id="A0A0E9T128"/>
<evidence type="ECO:0000313" key="1">
    <source>
        <dbReference type="EMBL" id="JAH46438.1"/>
    </source>
</evidence>
<reference evidence="1" key="1">
    <citation type="submission" date="2014-11" db="EMBL/GenBank/DDBJ databases">
        <authorList>
            <person name="Amaro Gonzalez C."/>
        </authorList>
    </citation>
    <scope>NUCLEOTIDE SEQUENCE</scope>
</reference>
<sequence>MHYIFVSIAFRVKNNSTCNVAYHRFVKKRSSIADLGVCNMAQYCYAISNFIK</sequence>
<protein>
    <submittedName>
        <fullName evidence="1">Uncharacterized protein</fullName>
    </submittedName>
</protein>
<proteinExistence type="predicted"/>
<accession>A0A0E9T128</accession>
<reference evidence="1" key="2">
    <citation type="journal article" date="2015" name="Fish Shellfish Immunol.">
        <title>Early steps in the European eel (Anguilla anguilla)-Vibrio vulnificus interaction in the gills: Role of the RtxA13 toxin.</title>
        <authorList>
            <person name="Callol A."/>
            <person name="Pajuelo D."/>
            <person name="Ebbesson L."/>
            <person name="Teles M."/>
            <person name="MacKenzie S."/>
            <person name="Amaro C."/>
        </authorList>
    </citation>
    <scope>NUCLEOTIDE SEQUENCE</scope>
</reference>
<organism evidence="1">
    <name type="scientific">Anguilla anguilla</name>
    <name type="common">European freshwater eel</name>
    <name type="synonym">Muraena anguilla</name>
    <dbReference type="NCBI Taxonomy" id="7936"/>
    <lineage>
        <taxon>Eukaryota</taxon>
        <taxon>Metazoa</taxon>
        <taxon>Chordata</taxon>
        <taxon>Craniata</taxon>
        <taxon>Vertebrata</taxon>
        <taxon>Euteleostomi</taxon>
        <taxon>Actinopterygii</taxon>
        <taxon>Neopterygii</taxon>
        <taxon>Teleostei</taxon>
        <taxon>Anguilliformes</taxon>
        <taxon>Anguillidae</taxon>
        <taxon>Anguilla</taxon>
    </lineage>
</organism>
<name>A0A0E9T128_ANGAN</name>